<proteinExistence type="predicted"/>
<evidence type="ECO:0000313" key="3">
    <source>
        <dbReference type="EMBL" id="GAA1605972.1"/>
    </source>
</evidence>
<keyword evidence="4" id="KW-1185">Reference proteome</keyword>
<keyword evidence="2" id="KW-1133">Transmembrane helix</keyword>
<name>A0ABN2EFE0_9ACTN</name>
<feature type="region of interest" description="Disordered" evidence="1">
    <location>
        <begin position="149"/>
        <end position="177"/>
    </location>
</feature>
<gene>
    <name evidence="3" type="ORF">GCM10009742_64010</name>
</gene>
<feature type="region of interest" description="Disordered" evidence="1">
    <location>
        <begin position="196"/>
        <end position="337"/>
    </location>
</feature>
<feature type="compositionally biased region" description="Basic and acidic residues" evidence="1">
    <location>
        <begin position="292"/>
        <end position="314"/>
    </location>
</feature>
<comment type="caution">
    <text evidence="3">The sequence shown here is derived from an EMBL/GenBank/DDBJ whole genome shotgun (WGS) entry which is preliminary data.</text>
</comment>
<accession>A0ABN2EFE0</accession>
<feature type="compositionally biased region" description="Low complexity" evidence="1">
    <location>
        <begin position="208"/>
        <end position="217"/>
    </location>
</feature>
<evidence type="ECO:0000256" key="2">
    <source>
        <dbReference type="SAM" id="Phobius"/>
    </source>
</evidence>
<feature type="transmembrane region" description="Helical" evidence="2">
    <location>
        <begin position="41"/>
        <end position="58"/>
    </location>
</feature>
<sequence length="356" mass="37901">MFGVLAAPGGIELNAKEMALAFGIGALIFWAVVSYFSGAGALGAFAAFGTLVYCWLWIPNRTTNFLNDVPGVTNGMIEGSKQYTLNGVVPILGVISLVYSIQLIVRGVQRRRRERAEAERLQREQEAAQAQQEADVAAVYPVAGGTYQEAAPYQPHSSYDDLFDEPEPVQPRNQADEQTRQFPVGAAGEFEHTRQFPAPGAESNQSGEETVVAAAEPQQEEPAAEEPAAPVAEQKPAGPVAEEPAAPVAEQKPAGPVAEESKAASDDEPTQPAEVQADGVKQEPAGAGPAAEETKPVETKPVETKPAAGEEKVEAVAGRVSPKEEMGSQYRERMEDPEDTGEFFLSAFEKPAVKPA</sequence>
<dbReference type="EMBL" id="BAAAND010000010">
    <property type="protein sequence ID" value="GAA1605972.1"/>
    <property type="molecule type" value="Genomic_DNA"/>
</dbReference>
<dbReference type="Proteomes" id="UP001500190">
    <property type="component" value="Unassembled WGS sequence"/>
</dbReference>
<feature type="compositionally biased region" description="Low complexity" evidence="1">
    <location>
        <begin position="225"/>
        <end position="254"/>
    </location>
</feature>
<keyword evidence="2" id="KW-0812">Transmembrane</keyword>
<evidence type="ECO:0000313" key="4">
    <source>
        <dbReference type="Proteomes" id="UP001500190"/>
    </source>
</evidence>
<feature type="compositionally biased region" description="Basic and acidic residues" evidence="1">
    <location>
        <begin position="321"/>
        <end position="334"/>
    </location>
</feature>
<organism evidence="3 4">
    <name type="scientific">Kribbella karoonensis</name>
    <dbReference type="NCBI Taxonomy" id="324851"/>
    <lineage>
        <taxon>Bacteria</taxon>
        <taxon>Bacillati</taxon>
        <taxon>Actinomycetota</taxon>
        <taxon>Actinomycetes</taxon>
        <taxon>Propionibacteriales</taxon>
        <taxon>Kribbellaceae</taxon>
        <taxon>Kribbella</taxon>
    </lineage>
</organism>
<evidence type="ECO:0000256" key="1">
    <source>
        <dbReference type="SAM" id="MobiDB-lite"/>
    </source>
</evidence>
<protein>
    <submittedName>
        <fullName evidence="3">Uncharacterized protein</fullName>
    </submittedName>
</protein>
<feature type="transmembrane region" description="Helical" evidence="2">
    <location>
        <begin position="83"/>
        <end position="105"/>
    </location>
</feature>
<reference evidence="3 4" key="1">
    <citation type="journal article" date="2019" name="Int. J. Syst. Evol. Microbiol.">
        <title>The Global Catalogue of Microorganisms (GCM) 10K type strain sequencing project: providing services to taxonomists for standard genome sequencing and annotation.</title>
        <authorList>
            <consortium name="The Broad Institute Genomics Platform"/>
            <consortium name="The Broad Institute Genome Sequencing Center for Infectious Disease"/>
            <person name="Wu L."/>
            <person name="Ma J."/>
        </authorList>
    </citation>
    <scope>NUCLEOTIDE SEQUENCE [LARGE SCALE GENOMIC DNA]</scope>
    <source>
        <strain evidence="3 4">JCM 14304</strain>
    </source>
</reference>
<keyword evidence="2" id="KW-0472">Membrane</keyword>
<feature type="transmembrane region" description="Helical" evidence="2">
    <location>
        <begin position="18"/>
        <end position="36"/>
    </location>
</feature>